<organism evidence="1 2">
    <name type="scientific">Pseudomonas fluorescens (strain SBW25)</name>
    <dbReference type="NCBI Taxonomy" id="216595"/>
    <lineage>
        <taxon>Bacteria</taxon>
        <taxon>Pseudomonadati</taxon>
        <taxon>Pseudomonadota</taxon>
        <taxon>Gammaproteobacteria</taxon>
        <taxon>Pseudomonadales</taxon>
        <taxon>Pseudomonadaceae</taxon>
        <taxon>Pseudomonas</taxon>
    </lineage>
</organism>
<evidence type="ECO:0000313" key="2">
    <source>
        <dbReference type="Proteomes" id="UP000002332"/>
    </source>
</evidence>
<gene>
    <name evidence="1" type="ordered locus">pQBR0406</name>
</gene>
<sequence length="219" mass="23853">MEFFMSRPYPVLRTLGQLLKPAGPNHFAYLSAHPEQDQALLDAHAMDVGTAPGYRLVADTDSFLLIADHDYQGCLDHIANGPYSCSAMDWVAEHASGEQVEWYGCVTEVALQDAAGRQSRVTLGYYPKDEAEAIAALLAPVPELFSLNPKCILVADAAGDIYHYQLRYPGDSDDTVLFVRAIDCDTGLEFAKAHLRSIHQVGKDVEVTGINTGLLARAA</sequence>
<proteinExistence type="predicted"/>
<dbReference type="Proteomes" id="UP000002332">
    <property type="component" value="Plasmid pQBR103"/>
</dbReference>
<dbReference type="EMBL" id="AM235768">
    <property type="protein sequence ID" value="CAM96438.1"/>
    <property type="molecule type" value="Genomic_DNA"/>
</dbReference>
<name>A4V7Y0_PSEFS</name>
<reference evidence="1 2" key="1">
    <citation type="journal article" date="2007" name="ISME J.">
        <title>Sequence-based analysis of pQBR103; a representative of a unique, transfer-proficient mega plasmid resident in the microbial community of sugar beet.</title>
        <authorList>
            <person name="Tett A."/>
            <person name="Spiers A.J."/>
            <person name="Crossman L.C."/>
            <person name="Ager D."/>
            <person name="Ciric L."/>
            <person name="Dow J.M."/>
            <person name="Fry J.C."/>
            <person name="Harris D."/>
            <person name="Lilley A."/>
            <person name="Oliver A."/>
            <person name="Parkhill J."/>
            <person name="Quail M.A."/>
            <person name="Rainey P.B."/>
            <person name="Saunders N.J."/>
            <person name="Seeger K."/>
            <person name="Snyder L.A.S."/>
            <person name="Squares R."/>
            <person name="Thomas C.M."/>
            <person name="Turner S.L."/>
            <person name="Zhang X.-X."/>
            <person name="Field D."/>
            <person name="Bailey M.J."/>
        </authorList>
    </citation>
    <scope>NUCLEOTIDE SEQUENCE [LARGE SCALE GENOMIC DNA]</scope>
    <source>
        <strain evidence="1 2">SBW25</strain>
    </source>
</reference>
<dbReference type="AlphaFoldDB" id="A4V7Y0"/>
<geneLocation type="plasmid" evidence="1 2">
    <name>pQBR103</name>
</geneLocation>
<accession>A4V7Y0</accession>
<evidence type="ECO:0000313" key="1">
    <source>
        <dbReference type="EMBL" id="CAM96438.1"/>
    </source>
</evidence>
<protein>
    <submittedName>
        <fullName evidence="1">Uncharacterized protein</fullName>
    </submittedName>
</protein>
<keyword evidence="1" id="KW-0614">Plasmid</keyword>